<dbReference type="GO" id="GO:1901135">
    <property type="term" value="P:carbohydrate derivative metabolic process"/>
    <property type="evidence" value="ECO:0007669"/>
    <property type="project" value="InterPro"/>
</dbReference>
<proteinExistence type="predicted"/>
<sequence length="417" mass="43696">MVPSLSAFSLLPMTPPDPSDSGIPSTKDGLSVAAALQVISTERAALFHLEQIYQTDALAQEHLVRAVTQIARSIRDGGKLVCCGVGKSGKIAQKLEATMNSLGIYSAFLHPTEALHGDLGMVRPNDTLLVISFSGRTPELLLLLPHIPSTVPVIAITAHMHPSTCPLLSFQPSDMGILLPAPVHEDEESAIGVCAPTSSTTVALSLGDALAIATARRLHTAPGRGPAEVFKSFHPGGAIGAASSVSTPMSMSTASFLTDDLAVPPLQPIPETSGAAPLRLCDLLVPIDQIPTVSSSSQHTRLLDVLLTAVQHPAARSWVFLSETEDEIIPPRHLRTLSQSADVDMAVSACAQKGLPCAVPRTEWLCLSASSTVDSVRRRVAESTAGATITVIAVMHDAKPDVCLGVVEASSLWDPQG</sequence>
<dbReference type="PANTHER" id="PTHR38418">
    <property type="entry name" value="SUGAR ISOMERASE, KPSF/GUTQ (AFU_ORTHOLOGUE AFUA_6G08860)"/>
    <property type="match status" value="1"/>
</dbReference>
<dbReference type="EMBL" id="KZ559599">
    <property type="protein sequence ID" value="PLN77276.1"/>
    <property type="molecule type" value="Genomic_DNA"/>
</dbReference>
<dbReference type="GO" id="GO:0016853">
    <property type="term" value="F:isomerase activity"/>
    <property type="evidence" value="ECO:0007669"/>
    <property type="project" value="UniProtKB-KW"/>
</dbReference>
<dbReference type="SUPFAM" id="SSF53697">
    <property type="entry name" value="SIS domain"/>
    <property type="match status" value="1"/>
</dbReference>
<dbReference type="CDD" id="cd05014">
    <property type="entry name" value="SIS_Kpsf"/>
    <property type="match status" value="1"/>
</dbReference>
<dbReference type="PANTHER" id="PTHR38418:SF2">
    <property type="entry name" value="SUGAR ISOMERASE, KPSF_GUTQ (AFU_ORTHOLOGUE AFUA_6G08860)"/>
    <property type="match status" value="1"/>
</dbReference>
<dbReference type="PROSITE" id="PS51464">
    <property type="entry name" value="SIS"/>
    <property type="match status" value="1"/>
</dbReference>
<accession>A0A2J5HJL2</accession>
<dbReference type="GO" id="GO:0097367">
    <property type="term" value="F:carbohydrate derivative binding"/>
    <property type="evidence" value="ECO:0007669"/>
    <property type="project" value="InterPro"/>
</dbReference>
<gene>
    <name evidence="2" type="ORF">BDW42DRAFT_177192</name>
</gene>
<evidence type="ECO:0000313" key="2">
    <source>
        <dbReference type="EMBL" id="PLN77276.1"/>
    </source>
</evidence>
<dbReference type="InterPro" id="IPR001347">
    <property type="entry name" value="SIS_dom"/>
</dbReference>
<name>A0A2J5HJL2_9EURO</name>
<protein>
    <submittedName>
        <fullName evidence="2">Sugar isomerase</fullName>
    </submittedName>
</protein>
<dbReference type="InterPro" id="IPR035474">
    <property type="entry name" value="SIS_Kpsf"/>
</dbReference>
<keyword evidence="3" id="KW-1185">Reference proteome</keyword>
<evidence type="ECO:0000259" key="1">
    <source>
        <dbReference type="PROSITE" id="PS51464"/>
    </source>
</evidence>
<feature type="domain" description="SIS" evidence="1">
    <location>
        <begin position="70"/>
        <end position="220"/>
    </location>
</feature>
<organism evidence="2 3">
    <name type="scientific">Aspergillus taichungensis</name>
    <dbReference type="NCBI Taxonomy" id="482145"/>
    <lineage>
        <taxon>Eukaryota</taxon>
        <taxon>Fungi</taxon>
        <taxon>Dikarya</taxon>
        <taxon>Ascomycota</taxon>
        <taxon>Pezizomycotina</taxon>
        <taxon>Eurotiomycetes</taxon>
        <taxon>Eurotiomycetidae</taxon>
        <taxon>Eurotiales</taxon>
        <taxon>Aspergillaceae</taxon>
        <taxon>Aspergillus</taxon>
        <taxon>Aspergillus subgen. Circumdati</taxon>
    </lineage>
</organism>
<dbReference type="Pfam" id="PF01380">
    <property type="entry name" value="SIS"/>
    <property type="match status" value="1"/>
</dbReference>
<evidence type="ECO:0000313" key="3">
    <source>
        <dbReference type="Proteomes" id="UP000235023"/>
    </source>
</evidence>
<dbReference type="AlphaFoldDB" id="A0A2J5HJL2"/>
<dbReference type="Gene3D" id="3.40.50.10490">
    <property type="entry name" value="Glucose-6-phosphate isomerase like protein, domain 1"/>
    <property type="match status" value="1"/>
</dbReference>
<keyword evidence="2" id="KW-0413">Isomerase</keyword>
<dbReference type="InterPro" id="IPR046348">
    <property type="entry name" value="SIS_dom_sf"/>
</dbReference>
<dbReference type="OrthoDB" id="1872003at2759"/>
<reference evidence="3" key="1">
    <citation type="submission" date="2017-12" db="EMBL/GenBank/DDBJ databases">
        <authorList>
            <consortium name="DOE Joint Genome Institute"/>
            <person name="Mondo S.J."/>
            <person name="Kjaerbolling I."/>
            <person name="Vesth T.C."/>
            <person name="Frisvad J.C."/>
            <person name="Nybo J.L."/>
            <person name="Theobald S."/>
            <person name="Kuo A."/>
            <person name="Bowyer P."/>
            <person name="Matsuda Y."/>
            <person name="Lyhne E.K."/>
            <person name="Kogle M.E."/>
            <person name="Clum A."/>
            <person name="Lipzen A."/>
            <person name="Salamov A."/>
            <person name="Ngan C.Y."/>
            <person name="Daum C."/>
            <person name="Chiniquy J."/>
            <person name="Barry K."/>
            <person name="LaButti K."/>
            <person name="Haridas S."/>
            <person name="Simmons B.A."/>
            <person name="Magnuson J.K."/>
            <person name="Mortensen U.H."/>
            <person name="Larsen T.O."/>
            <person name="Grigoriev I.V."/>
            <person name="Baker S.E."/>
            <person name="Andersen M.R."/>
            <person name="Nordberg H.P."/>
            <person name="Cantor M.N."/>
            <person name="Hua S.X."/>
        </authorList>
    </citation>
    <scope>NUCLEOTIDE SEQUENCE [LARGE SCALE GENOMIC DNA]</scope>
    <source>
        <strain evidence="3">IBT 19404</strain>
    </source>
</reference>
<dbReference type="Proteomes" id="UP000235023">
    <property type="component" value="Unassembled WGS sequence"/>
</dbReference>